<sequence>MLLYSVRWPGVVICMTLYCATFFLTRYGGAEETPGQTSEQTGLLLFMLPGLIAAMINRHTPLAQALMAAVTATPFCMLMGISGTFIPFPLLQELAWMTSAIFWCGFGALLVMLWRTLAASRITR</sequence>
<keyword evidence="1" id="KW-0472">Membrane</keyword>
<feature type="transmembrane region" description="Helical" evidence="1">
    <location>
        <begin position="94"/>
        <end position="114"/>
    </location>
</feature>
<feature type="transmembrane region" description="Helical" evidence="1">
    <location>
        <begin position="65"/>
        <end position="88"/>
    </location>
</feature>
<feature type="transmembrane region" description="Helical" evidence="1">
    <location>
        <begin position="12"/>
        <end position="29"/>
    </location>
</feature>
<dbReference type="KEGG" id="palh:B1H58_00430"/>
<dbReference type="OrthoDB" id="6540266at2"/>
<dbReference type="InterPro" id="IPR020368">
    <property type="entry name" value="Uncharacterised_YbjM"/>
</dbReference>
<dbReference type="Pfam" id="PF11045">
    <property type="entry name" value="YbjM"/>
    <property type="match status" value="1"/>
</dbReference>
<dbReference type="AlphaFoldDB" id="A0A1W6B0K5"/>
<protein>
    <recommendedName>
        <fullName evidence="4">Inner membrane protein</fullName>
    </recommendedName>
</protein>
<dbReference type="EMBL" id="CP019706">
    <property type="protein sequence ID" value="ARJ40609.1"/>
    <property type="molecule type" value="Genomic_DNA"/>
</dbReference>
<keyword evidence="1" id="KW-1133">Transmembrane helix</keyword>
<dbReference type="GO" id="GO:0016020">
    <property type="term" value="C:membrane"/>
    <property type="evidence" value="ECO:0007669"/>
    <property type="project" value="InterPro"/>
</dbReference>
<evidence type="ECO:0000256" key="1">
    <source>
        <dbReference type="SAM" id="Phobius"/>
    </source>
</evidence>
<dbReference type="RefSeq" id="WP_085067464.1">
    <property type="nucleotide sequence ID" value="NZ_CP019706.1"/>
</dbReference>
<organism evidence="2 3">
    <name type="scientific">Pantoea alhagi</name>
    <dbReference type="NCBI Taxonomy" id="1891675"/>
    <lineage>
        <taxon>Bacteria</taxon>
        <taxon>Pseudomonadati</taxon>
        <taxon>Pseudomonadota</taxon>
        <taxon>Gammaproteobacteria</taxon>
        <taxon>Enterobacterales</taxon>
        <taxon>Erwiniaceae</taxon>
        <taxon>Pantoea</taxon>
    </lineage>
</organism>
<keyword evidence="3" id="KW-1185">Reference proteome</keyword>
<reference evidence="2 3" key="1">
    <citation type="submission" date="2017-02" db="EMBL/GenBank/DDBJ databases">
        <title>Complete genome sequence of the drought resistance-promoting endophyte Pantoea alhagi LTYR-11Z.</title>
        <authorList>
            <person name="Zhang L."/>
        </authorList>
    </citation>
    <scope>NUCLEOTIDE SEQUENCE [LARGE SCALE GENOMIC DNA]</scope>
    <source>
        <strain evidence="2 3">LTYR-11Z</strain>
    </source>
</reference>
<dbReference type="Proteomes" id="UP000192900">
    <property type="component" value="Chromosome"/>
</dbReference>
<evidence type="ECO:0000313" key="3">
    <source>
        <dbReference type="Proteomes" id="UP000192900"/>
    </source>
</evidence>
<evidence type="ECO:0008006" key="4">
    <source>
        <dbReference type="Google" id="ProtNLM"/>
    </source>
</evidence>
<name>A0A1W6B0K5_9GAMM</name>
<keyword evidence="1" id="KW-0812">Transmembrane</keyword>
<feature type="transmembrane region" description="Helical" evidence="1">
    <location>
        <begin position="41"/>
        <end position="58"/>
    </location>
</feature>
<accession>A0A1W6B0K5</accession>
<evidence type="ECO:0000313" key="2">
    <source>
        <dbReference type="EMBL" id="ARJ40609.1"/>
    </source>
</evidence>
<proteinExistence type="predicted"/>
<gene>
    <name evidence="2" type="ORF">B1H58_00430</name>
</gene>